<protein>
    <recommendedName>
        <fullName evidence="1">DUF6950 domain-containing protein</fullName>
    </recommendedName>
</protein>
<evidence type="ECO:0000259" key="1">
    <source>
        <dbReference type="Pfam" id="PF22262"/>
    </source>
</evidence>
<evidence type="ECO:0000313" key="2">
    <source>
        <dbReference type="EMBL" id="QSX32451.1"/>
    </source>
</evidence>
<organism evidence="2 3">
    <name type="scientific">Shewanella avicenniae</name>
    <dbReference type="NCBI Taxonomy" id="2814294"/>
    <lineage>
        <taxon>Bacteria</taxon>
        <taxon>Pseudomonadati</taxon>
        <taxon>Pseudomonadota</taxon>
        <taxon>Gammaproteobacteria</taxon>
        <taxon>Alteromonadales</taxon>
        <taxon>Shewanellaceae</taxon>
        <taxon>Shewanella</taxon>
    </lineage>
</organism>
<evidence type="ECO:0000313" key="3">
    <source>
        <dbReference type="Proteomes" id="UP000662770"/>
    </source>
</evidence>
<reference evidence="2 3" key="1">
    <citation type="submission" date="2021-03" db="EMBL/GenBank/DDBJ databases">
        <title>Novel species identification of genus Shewanella.</title>
        <authorList>
            <person name="Liu G."/>
            <person name="Zhang Q."/>
        </authorList>
    </citation>
    <scope>NUCLEOTIDE SEQUENCE [LARGE SCALE GENOMIC DNA]</scope>
    <source>
        <strain evidence="2 3">FJAT-51800</strain>
    </source>
</reference>
<dbReference type="Pfam" id="PF22262">
    <property type="entry name" value="DUF6950"/>
    <property type="match status" value="1"/>
</dbReference>
<dbReference type="Proteomes" id="UP000662770">
    <property type="component" value="Chromosome"/>
</dbReference>
<dbReference type="RefSeq" id="WP_207353695.1">
    <property type="nucleotide sequence ID" value="NZ_CP071503.1"/>
</dbReference>
<proteinExistence type="predicted"/>
<dbReference type="EMBL" id="CP071503">
    <property type="protein sequence ID" value="QSX32451.1"/>
    <property type="molecule type" value="Genomic_DNA"/>
</dbReference>
<dbReference type="InterPro" id="IPR053802">
    <property type="entry name" value="DUF6950"/>
</dbReference>
<accession>A0ABX7QP10</accession>
<keyword evidence="3" id="KW-1185">Reference proteome</keyword>
<sequence length="134" mass="14662">MKQHNWPTHLNRYILENLNTPFKWGEFDCCLFAANAVKAMTGEDYAAAFRGKYSTKAGATKALSRYGAGTIKDTITQLLGEPQNTHPARGDVCLIETVNGPTAGIFLNGAVYCPSEAGLMAHKNNEVLAVWRID</sequence>
<name>A0ABX7QP10_9GAMM</name>
<feature type="domain" description="DUF6950" evidence="1">
    <location>
        <begin position="1"/>
        <end position="133"/>
    </location>
</feature>
<gene>
    <name evidence="2" type="ORF">JYB87_11805</name>
</gene>